<evidence type="ECO:0000313" key="13">
    <source>
        <dbReference type="EMBL" id="CAK7268154.1"/>
    </source>
</evidence>
<dbReference type="PANTHER" id="PTHR11136:SF5">
    <property type="entry name" value="FOLYLPOLYGLUTAMATE SYNTHASE, MITOCHONDRIAL"/>
    <property type="match status" value="1"/>
</dbReference>
<keyword evidence="4" id="KW-0554">One-carbon metabolism</keyword>
<comment type="similarity">
    <text evidence="2">Belongs to the folylpolyglutamate synthase family.</text>
</comment>
<dbReference type="NCBIfam" id="TIGR01499">
    <property type="entry name" value="folC"/>
    <property type="match status" value="1"/>
</dbReference>
<dbReference type="InterPro" id="IPR001645">
    <property type="entry name" value="Folylpolyglutamate_synth"/>
</dbReference>
<keyword evidence="6" id="KW-0479">Metal-binding</keyword>
<sequence length="566" mass="60965">MASLSTGVRYDTSKALDYPSLPRTYESALKLLSLLPTNRDVTSLFEMPRPKSERGEIMDWNSMAIPEVIAWMARAGYGDLPRDLAPLRCIHVAGTKGKGSVSAFATAILVEEVAAGNETVGRVGTYLSPHVVSVRERIWLDGRPISRGLFTKYVFELWARLSEAAAAADPAEQDPYGAHTKPFYFRFLTLLAFHVFLREGVHSAVIECGIGGEYDATNVLPASSVTAAVVTRLGIDHVAMLGRTLSQIAWHKAGIFKPGVAAIALQPDSSGGGEKDNAQTPPGESLQDHEEAFHIVCTRAFKKSVSALYELSPQAVRHWGGVPDAALMGAFQKYNMALAAVAVDYHIRFLCASDGASPDMDSHPFDLTLLPETFTRGLAKATLRGRCESILDESSPTGSTIGYLVDGAHTADSLGEIARYFVAQPEAETSSHRVLLFTVRDREPGDLVRALVAGIEAGIDAGRGGQTRTTKADGYFNHAVFVFPPEAEAARKNALVAMQQACPATKACVCDSVPAAIRLIRSLHNLSQESGAGAVSDEPWTCQVLATGSFVLVREVLKELDAEYEE</sequence>
<comment type="pathway">
    <text evidence="1">Cofactor biosynthesis; tetrahydrofolylpolyglutamate biosynthesis.</text>
</comment>
<dbReference type="Gene3D" id="3.90.190.20">
    <property type="entry name" value="Mur ligase, C-terminal domain"/>
    <property type="match status" value="1"/>
</dbReference>
<comment type="caution">
    <text evidence="13">The sequence shown here is derived from an EMBL/GenBank/DDBJ whole genome shotgun (WGS) entry which is preliminary data.</text>
</comment>
<keyword evidence="5" id="KW-0436">Ligase</keyword>
<proteinExistence type="inferred from homology"/>
<reference evidence="13 14" key="1">
    <citation type="submission" date="2024-01" db="EMBL/GenBank/DDBJ databases">
        <authorList>
            <person name="Allen C."/>
            <person name="Tagirdzhanova G."/>
        </authorList>
    </citation>
    <scope>NUCLEOTIDE SEQUENCE [LARGE SCALE GENOMIC DNA]</scope>
    <source>
        <strain evidence="13 14">CBS 119000</strain>
    </source>
</reference>
<dbReference type="InterPro" id="IPR036615">
    <property type="entry name" value="Mur_ligase_C_dom_sf"/>
</dbReference>
<name>A0ABP0DK10_9PEZI</name>
<keyword evidence="9" id="KW-0460">Magnesium</keyword>
<dbReference type="Proteomes" id="UP001642502">
    <property type="component" value="Unassembled WGS sequence"/>
</dbReference>
<dbReference type="EMBL" id="CAWUON010000034">
    <property type="protein sequence ID" value="CAK7268154.1"/>
    <property type="molecule type" value="Genomic_DNA"/>
</dbReference>
<keyword evidence="14" id="KW-1185">Reference proteome</keyword>
<dbReference type="SUPFAM" id="SSF53244">
    <property type="entry name" value="MurD-like peptide ligases, peptide-binding domain"/>
    <property type="match status" value="1"/>
</dbReference>
<evidence type="ECO:0000256" key="11">
    <source>
        <dbReference type="ARBA" id="ARBA00030876"/>
    </source>
</evidence>
<dbReference type="SUPFAM" id="SSF53623">
    <property type="entry name" value="MurD-like peptide ligases, catalytic domain"/>
    <property type="match status" value="1"/>
</dbReference>
<evidence type="ECO:0000313" key="14">
    <source>
        <dbReference type="Proteomes" id="UP001642502"/>
    </source>
</evidence>
<evidence type="ECO:0000256" key="5">
    <source>
        <dbReference type="ARBA" id="ARBA00022598"/>
    </source>
</evidence>
<dbReference type="InterPro" id="IPR018109">
    <property type="entry name" value="Folylpolyglutamate_synth_CS"/>
</dbReference>
<dbReference type="PANTHER" id="PTHR11136">
    <property type="entry name" value="FOLYLPOLYGLUTAMATE SYNTHASE-RELATED"/>
    <property type="match status" value="1"/>
</dbReference>
<protein>
    <recommendedName>
        <fullName evidence="3">tetrahydrofolate synthase</fullName>
        <ecNumber evidence="3">6.3.2.17</ecNumber>
    </recommendedName>
    <alternativeName>
        <fullName evidence="11">Folylpoly-gamma-glutamate synthetase</fullName>
    </alternativeName>
    <alternativeName>
        <fullName evidence="10">Tetrahydrofolylpolyglutamate synthase</fullName>
    </alternativeName>
</protein>
<dbReference type="InterPro" id="IPR036565">
    <property type="entry name" value="Mur-like_cat_sf"/>
</dbReference>
<dbReference type="Gene3D" id="3.40.1190.10">
    <property type="entry name" value="Mur-like, catalytic domain"/>
    <property type="match status" value="1"/>
</dbReference>
<evidence type="ECO:0000256" key="7">
    <source>
        <dbReference type="ARBA" id="ARBA00022741"/>
    </source>
</evidence>
<evidence type="ECO:0000256" key="8">
    <source>
        <dbReference type="ARBA" id="ARBA00022840"/>
    </source>
</evidence>
<evidence type="ECO:0000256" key="10">
    <source>
        <dbReference type="ARBA" id="ARBA00030592"/>
    </source>
</evidence>
<dbReference type="PROSITE" id="PS01012">
    <property type="entry name" value="FOLYLPOLYGLU_SYNT_2"/>
    <property type="match status" value="1"/>
</dbReference>
<evidence type="ECO:0000256" key="6">
    <source>
        <dbReference type="ARBA" id="ARBA00022723"/>
    </source>
</evidence>
<evidence type="ECO:0000256" key="3">
    <source>
        <dbReference type="ARBA" id="ARBA00013025"/>
    </source>
</evidence>
<evidence type="ECO:0000256" key="4">
    <source>
        <dbReference type="ARBA" id="ARBA00022563"/>
    </source>
</evidence>
<comment type="catalytic activity">
    <reaction evidence="12">
        <text>(6S)-5,6,7,8-tetrahydrofolyl-(gamma-L-Glu)(n) + L-glutamate + ATP = (6S)-5,6,7,8-tetrahydrofolyl-(gamma-L-Glu)(n+1) + ADP + phosphate + H(+)</text>
        <dbReference type="Rhea" id="RHEA:10580"/>
        <dbReference type="Rhea" id="RHEA-COMP:14738"/>
        <dbReference type="Rhea" id="RHEA-COMP:14740"/>
        <dbReference type="ChEBI" id="CHEBI:15378"/>
        <dbReference type="ChEBI" id="CHEBI:29985"/>
        <dbReference type="ChEBI" id="CHEBI:30616"/>
        <dbReference type="ChEBI" id="CHEBI:43474"/>
        <dbReference type="ChEBI" id="CHEBI:141005"/>
        <dbReference type="ChEBI" id="CHEBI:456216"/>
        <dbReference type="EC" id="6.3.2.17"/>
    </reaction>
</comment>
<evidence type="ECO:0000256" key="9">
    <source>
        <dbReference type="ARBA" id="ARBA00022842"/>
    </source>
</evidence>
<evidence type="ECO:0000256" key="12">
    <source>
        <dbReference type="ARBA" id="ARBA00047493"/>
    </source>
</evidence>
<evidence type="ECO:0000256" key="1">
    <source>
        <dbReference type="ARBA" id="ARBA00005150"/>
    </source>
</evidence>
<gene>
    <name evidence="13" type="ORF">SEPCBS119000_002918</name>
</gene>
<keyword evidence="8" id="KW-0067">ATP-binding</keyword>
<accession>A0ABP0DK10</accession>
<dbReference type="EC" id="6.3.2.17" evidence="3"/>
<evidence type="ECO:0000256" key="2">
    <source>
        <dbReference type="ARBA" id="ARBA00008276"/>
    </source>
</evidence>
<organism evidence="13 14">
    <name type="scientific">Sporothrix epigloea</name>
    <dbReference type="NCBI Taxonomy" id="1892477"/>
    <lineage>
        <taxon>Eukaryota</taxon>
        <taxon>Fungi</taxon>
        <taxon>Dikarya</taxon>
        <taxon>Ascomycota</taxon>
        <taxon>Pezizomycotina</taxon>
        <taxon>Sordariomycetes</taxon>
        <taxon>Sordariomycetidae</taxon>
        <taxon>Ophiostomatales</taxon>
        <taxon>Ophiostomataceae</taxon>
        <taxon>Sporothrix</taxon>
    </lineage>
</organism>
<keyword evidence="7" id="KW-0547">Nucleotide-binding</keyword>